<name>A0ABZ0ZSJ8_9ACTN</name>
<dbReference type="Proteomes" id="UP001327225">
    <property type="component" value="Chromosome"/>
</dbReference>
<dbReference type="Gene3D" id="3.40.960.10">
    <property type="entry name" value="VSR Endonuclease"/>
    <property type="match status" value="1"/>
</dbReference>
<sequence>MTDTPDIPDGPFTTEDAKGRGITRHTLRRMVREGVVRRVTAGVYAAAALEDTVELRARALALVLAPHQVVCDRTAAWLYGIDLFTSGDLDVLPEIETCAWRGNGPCRRKEVDGRTRDLHNIDVTTIEGVQVTTPLRTALDLACLLERRDALAALDAFRRREGLTLAQLLVGSQRYRRRRGVVQQRELIPLSDPRAESTRESWTRLAIHDEGLPTPDLQVWVEVGGVPTYRLDLAYRRRRIAVEYDGWEAHESTPEQREATRARRKWLRDHGWTVIVVRNGDFTGPALERWLGELKDALASSYSNRRRLERGSRC</sequence>
<organism evidence="2 3">
    <name type="scientific">Nocardioides bizhenqiangii</name>
    <dbReference type="NCBI Taxonomy" id="3095076"/>
    <lineage>
        <taxon>Bacteria</taxon>
        <taxon>Bacillati</taxon>
        <taxon>Actinomycetota</taxon>
        <taxon>Actinomycetes</taxon>
        <taxon>Propionibacteriales</taxon>
        <taxon>Nocardioidaceae</taxon>
        <taxon>Nocardioides</taxon>
    </lineage>
</organism>
<dbReference type="RefSeq" id="WP_322937634.1">
    <property type="nucleotide sequence ID" value="NZ_CP141059.1"/>
</dbReference>
<reference evidence="3" key="1">
    <citation type="submission" date="2023-12" db="EMBL/GenBank/DDBJ databases">
        <title>Novel species in genus Nocardioides.</title>
        <authorList>
            <person name="Zhou H."/>
        </authorList>
    </citation>
    <scope>NUCLEOTIDE SEQUENCE [LARGE SCALE GENOMIC DNA]</scope>
    <source>
        <strain evidence="3">HM61</strain>
    </source>
</reference>
<gene>
    <name evidence="2" type="ORF">SHK19_01330</name>
</gene>
<accession>A0ABZ0ZSJ8</accession>
<feature type="domain" description="AbiEi antitoxin N-terminal" evidence="1">
    <location>
        <begin position="10"/>
        <end position="45"/>
    </location>
</feature>
<evidence type="ECO:0000259" key="1">
    <source>
        <dbReference type="Pfam" id="PF13338"/>
    </source>
</evidence>
<dbReference type="Pfam" id="PF13338">
    <property type="entry name" value="AbiEi_4"/>
    <property type="match status" value="1"/>
</dbReference>
<evidence type="ECO:0000313" key="3">
    <source>
        <dbReference type="Proteomes" id="UP001327225"/>
    </source>
</evidence>
<protein>
    <submittedName>
        <fullName evidence="2">Type IV toxin-antitoxin system AbiEi family antitoxin domain-containing protein</fullName>
    </submittedName>
</protein>
<dbReference type="InterPro" id="IPR011335">
    <property type="entry name" value="Restrct_endonuc-II-like"/>
</dbReference>
<keyword evidence="3" id="KW-1185">Reference proteome</keyword>
<evidence type="ECO:0000313" key="2">
    <source>
        <dbReference type="EMBL" id="WQQ26886.1"/>
    </source>
</evidence>
<dbReference type="EMBL" id="CP141059">
    <property type="protein sequence ID" value="WQQ26886.1"/>
    <property type="molecule type" value="Genomic_DNA"/>
</dbReference>
<dbReference type="SUPFAM" id="SSF52980">
    <property type="entry name" value="Restriction endonuclease-like"/>
    <property type="match status" value="1"/>
</dbReference>
<proteinExistence type="predicted"/>
<dbReference type="InterPro" id="IPR025159">
    <property type="entry name" value="AbiEi_N"/>
</dbReference>